<dbReference type="Proteomes" id="UP000799118">
    <property type="component" value="Unassembled WGS sequence"/>
</dbReference>
<dbReference type="AlphaFoldDB" id="A0A6A4IAX5"/>
<keyword evidence="4" id="KW-1185">Reference proteome</keyword>
<proteinExistence type="predicted"/>
<evidence type="ECO:0000313" key="4">
    <source>
        <dbReference type="Proteomes" id="UP000799118"/>
    </source>
</evidence>
<evidence type="ECO:0000256" key="2">
    <source>
        <dbReference type="SAM" id="Phobius"/>
    </source>
</evidence>
<reference evidence="3" key="1">
    <citation type="journal article" date="2019" name="Environ. Microbiol.">
        <title>Fungal ecological strategies reflected in gene transcription - a case study of two litter decomposers.</title>
        <authorList>
            <person name="Barbi F."/>
            <person name="Kohler A."/>
            <person name="Barry K."/>
            <person name="Baskaran P."/>
            <person name="Daum C."/>
            <person name="Fauchery L."/>
            <person name="Ihrmark K."/>
            <person name="Kuo A."/>
            <person name="LaButti K."/>
            <person name="Lipzen A."/>
            <person name="Morin E."/>
            <person name="Grigoriev I.V."/>
            <person name="Henrissat B."/>
            <person name="Lindahl B."/>
            <person name="Martin F."/>
        </authorList>
    </citation>
    <scope>NUCLEOTIDE SEQUENCE</scope>
    <source>
        <strain evidence="3">JB14</strain>
    </source>
</reference>
<gene>
    <name evidence="3" type="ORF">BT96DRAFT_914440</name>
</gene>
<dbReference type="OrthoDB" id="5340910at2759"/>
<dbReference type="EMBL" id="ML769394">
    <property type="protein sequence ID" value="KAE9407771.1"/>
    <property type="molecule type" value="Genomic_DNA"/>
</dbReference>
<feature type="region of interest" description="Disordered" evidence="1">
    <location>
        <begin position="149"/>
        <end position="180"/>
    </location>
</feature>
<evidence type="ECO:0000313" key="3">
    <source>
        <dbReference type="EMBL" id="KAE9407771.1"/>
    </source>
</evidence>
<sequence length="293" mass="31947">MPILTKFPRDDTSSNDSSFTLNPVYIAGIALISAIVLGVVIWLSVRQIRIRSRNKRENARGAAFLSVRGVVKEVKKRNLRLRKISSIEAVKGTFSRDQLTQSVVLPDKVLIRPSAPAADVIEYHRQSGNFPRPSMVSQPFSFALNANGEGAARPQSGGSGRSRFSVMSSSSSIDSTPTTGTTRKIRQLFNNPILPDELLVSLGEKLTVVQSFDDGWCVVGKEGGALSQAKSLFKQGEPPSNIEIGVVPAWCFLKPVIGLKCERPIRSTSLGITVQMEGPAFSSREEIISWSNF</sequence>
<keyword evidence="2" id="KW-0472">Membrane</keyword>
<feature type="transmembrane region" description="Helical" evidence="2">
    <location>
        <begin position="24"/>
        <end position="45"/>
    </location>
</feature>
<protein>
    <recommendedName>
        <fullName evidence="5">SH3 domain-containing protein</fullName>
    </recommendedName>
</protein>
<keyword evidence="2" id="KW-0812">Transmembrane</keyword>
<name>A0A6A4IAX5_9AGAR</name>
<evidence type="ECO:0008006" key="5">
    <source>
        <dbReference type="Google" id="ProtNLM"/>
    </source>
</evidence>
<evidence type="ECO:0000256" key="1">
    <source>
        <dbReference type="SAM" id="MobiDB-lite"/>
    </source>
</evidence>
<organism evidence="3 4">
    <name type="scientific">Gymnopus androsaceus JB14</name>
    <dbReference type="NCBI Taxonomy" id="1447944"/>
    <lineage>
        <taxon>Eukaryota</taxon>
        <taxon>Fungi</taxon>
        <taxon>Dikarya</taxon>
        <taxon>Basidiomycota</taxon>
        <taxon>Agaricomycotina</taxon>
        <taxon>Agaricomycetes</taxon>
        <taxon>Agaricomycetidae</taxon>
        <taxon>Agaricales</taxon>
        <taxon>Marasmiineae</taxon>
        <taxon>Omphalotaceae</taxon>
        <taxon>Gymnopus</taxon>
    </lineage>
</organism>
<keyword evidence="2" id="KW-1133">Transmembrane helix</keyword>
<accession>A0A6A4IAX5</accession>
<feature type="compositionally biased region" description="Low complexity" evidence="1">
    <location>
        <begin position="161"/>
        <end position="180"/>
    </location>
</feature>